<evidence type="ECO:0000256" key="1">
    <source>
        <dbReference type="ARBA" id="ARBA00022669"/>
    </source>
</evidence>
<keyword evidence="6" id="KW-1185">Reference proteome</keyword>
<evidence type="ECO:0000256" key="2">
    <source>
        <dbReference type="ARBA" id="ARBA00023026"/>
    </source>
</evidence>
<dbReference type="OrthoDB" id="5985073at2759"/>
<dbReference type="STRING" id="1160509.A0A3N4HIX1"/>
<dbReference type="PANTHER" id="PTHR34997">
    <property type="entry name" value="AM15"/>
    <property type="match status" value="1"/>
</dbReference>
<sequence length="550" mass="59124">MRQLPIFSLFLSVLSLSVFSVHSIYIFSSPGAIPTTVPAACRAVLSQNITCEPSLVKANDIAQGRALGKDLANQYCTSACYKSLTTFKTNVAARCGNTLYKFYANSSLTQSGNEIADPFAWAYEVACLQDSTGFCLQALYAGNKSACSECSLKYQARMLSSDYGKNRIDAEDFTSTLSSCKVPASSYTYTYSPLPTATNPTTTTTSPTATPRCEGGKHTVGSSDSCASIAKARGMAIDRLITNNNLDYNCTSLKVGSQLCLEKPCKLHTVVAGETCDDIYDGTKFGLNMLVSWNPTIHYNCDNFETFVGRSICISPPGSLQFDSTPLNTTTVEFSSLITGSWVTGPVEPTPTTSTTSWYIPTTTHVIPTATAIFNETKEDLMIERTKYCWITEEHLANGFSVDDLTAGCQTLYERFCEPSLDAPVPSSARIPAVCTPTPDLGFEDSGAAMVASALPTAARSGATLAAAKPKPITSASALESRPSPFMPSPALSGMSSSCKQFFLVKHDGESCLSIIRHWEIPAEKFLEWNPSVGKECTGLKIGYYVCIGV</sequence>
<dbReference type="InterPro" id="IPR052210">
    <property type="entry name" value="LysM1-like"/>
</dbReference>
<name>A0A3N4HIX1_ASCIM</name>
<dbReference type="PROSITE" id="PS51782">
    <property type="entry name" value="LYSM"/>
    <property type="match status" value="2"/>
</dbReference>
<dbReference type="InterPro" id="IPR036779">
    <property type="entry name" value="LysM_dom_sf"/>
</dbReference>
<evidence type="ECO:0000256" key="3">
    <source>
        <dbReference type="SAM" id="SignalP"/>
    </source>
</evidence>
<dbReference type="InterPro" id="IPR018392">
    <property type="entry name" value="LysM"/>
</dbReference>
<dbReference type="Gene3D" id="3.10.350.10">
    <property type="entry name" value="LysM domain"/>
    <property type="match status" value="3"/>
</dbReference>
<feature type="chain" id="PRO_5018053383" description="LysM domain-containing protein" evidence="3">
    <location>
        <begin position="24"/>
        <end position="550"/>
    </location>
</feature>
<dbReference type="PANTHER" id="PTHR34997:SF1">
    <property type="entry name" value="PEPTIDOGLYCAN-BINDING LYSIN DOMAIN"/>
    <property type="match status" value="1"/>
</dbReference>
<dbReference type="SUPFAM" id="SSF54106">
    <property type="entry name" value="LysM domain"/>
    <property type="match status" value="1"/>
</dbReference>
<feature type="signal peptide" evidence="3">
    <location>
        <begin position="1"/>
        <end position="23"/>
    </location>
</feature>
<dbReference type="EMBL" id="ML119808">
    <property type="protein sequence ID" value="RPA73865.1"/>
    <property type="molecule type" value="Genomic_DNA"/>
</dbReference>
<reference evidence="5 6" key="1">
    <citation type="journal article" date="2018" name="Nat. Ecol. Evol.">
        <title>Pezizomycetes genomes reveal the molecular basis of ectomycorrhizal truffle lifestyle.</title>
        <authorList>
            <person name="Murat C."/>
            <person name="Payen T."/>
            <person name="Noel B."/>
            <person name="Kuo A."/>
            <person name="Morin E."/>
            <person name="Chen J."/>
            <person name="Kohler A."/>
            <person name="Krizsan K."/>
            <person name="Balestrini R."/>
            <person name="Da Silva C."/>
            <person name="Montanini B."/>
            <person name="Hainaut M."/>
            <person name="Levati E."/>
            <person name="Barry K.W."/>
            <person name="Belfiori B."/>
            <person name="Cichocki N."/>
            <person name="Clum A."/>
            <person name="Dockter R.B."/>
            <person name="Fauchery L."/>
            <person name="Guy J."/>
            <person name="Iotti M."/>
            <person name="Le Tacon F."/>
            <person name="Lindquist E.A."/>
            <person name="Lipzen A."/>
            <person name="Malagnac F."/>
            <person name="Mello A."/>
            <person name="Molinier V."/>
            <person name="Miyauchi S."/>
            <person name="Poulain J."/>
            <person name="Riccioni C."/>
            <person name="Rubini A."/>
            <person name="Sitrit Y."/>
            <person name="Splivallo R."/>
            <person name="Traeger S."/>
            <person name="Wang M."/>
            <person name="Zifcakova L."/>
            <person name="Wipf D."/>
            <person name="Zambonelli A."/>
            <person name="Paolocci F."/>
            <person name="Nowrousian M."/>
            <person name="Ottonello S."/>
            <person name="Baldrian P."/>
            <person name="Spatafora J.W."/>
            <person name="Henrissat B."/>
            <person name="Nagy L.G."/>
            <person name="Aury J.M."/>
            <person name="Wincker P."/>
            <person name="Grigoriev I.V."/>
            <person name="Bonfante P."/>
            <person name="Martin F.M."/>
        </authorList>
    </citation>
    <scope>NUCLEOTIDE SEQUENCE [LARGE SCALE GENOMIC DNA]</scope>
    <source>
        <strain evidence="5 6">RN42</strain>
    </source>
</reference>
<protein>
    <recommendedName>
        <fullName evidence="4">LysM domain-containing protein</fullName>
    </recommendedName>
</protein>
<dbReference type="Proteomes" id="UP000275078">
    <property type="component" value="Unassembled WGS sequence"/>
</dbReference>
<accession>A0A3N4HIX1</accession>
<dbReference type="CDD" id="cd00118">
    <property type="entry name" value="LysM"/>
    <property type="match status" value="2"/>
</dbReference>
<keyword evidence="2" id="KW-0843">Virulence</keyword>
<dbReference type="Pfam" id="PF01476">
    <property type="entry name" value="LysM"/>
    <property type="match status" value="1"/>
</dbReference>
<gene>
    <name evidence="5" type="ORF">BJ508DRAFT_244206</name>
</gene>
<organism evidence="5 6">
    <name type="scientific">Ascobolus immersus RN42</name>
    <dbReference type="NCBI Taxonomy" id="1160509"/>
    <lineage>
        <taxon>Eukaryota</taxon>
        <taxon>Fungi</taxon>
        <taxon>Dikarya</taxon>
        <taxon>Ascomycota</taxon>
        <taxon>Pezizomycotina</taxon>
        <taxon>Pezizomycetes</taxon>
        <taxon>Pezizales</taxon>
        <taxon>Ascobolaceae</taxon>
        <taxon>Ascobolus</taxon>
    </lineage>
</organism>
<evidence type="ECO:0000259" key="4">
    <source>
        <dbReference type="PROSITE" id="PS51782"/>
    </source>
</evidence>
<feature type="domain" description="LysM" evidence="4">
    <location>
        <begin position="216"/>
        <end position="261"/>
    </location>
</feature>
<dbReference type="AlphaFoldDB" id="A0A3N4HIX1"/>
<evidence type="ECO:0000313" key="5">
    <source>
        <dbReference type="EMBL" id="RPA73865.1"/>
    </source>
</evidence>
<evidence type="ECO:0000313" key="6">
    <source>
        <dbReference type="Proteomes" id="UP000275078"/>
    </source>
</evidence>
<keyword evidence="1" id="KW-0147">Chitin-binding</keyword>
<dbReference type="SMART" id="SM00257">
    <property type="entry name" value="LysM"/>
    <property type="match status" value="3"/>
</dbReference>
<proteinExistence type="predicted"/>
<feature type="domain" description="LysM" evidence="4">
    <location>
        <begin position="501"/>
        <end position="548"/>
    </location>
</feature>
<dbReference type="GO" id="GO:0008061">
    <property type="term" value="F:chitin binding"/>
    <property type="evidence" value="ECO:0007669"/>
    <property type="project" value="UniProtKB-KW"/>
</dbReference>
<keyword evidence="3" id="KW-0732">Signal</keyword>